<dbReference type="Proteomes" id="UP000700596">
    <property type="component" value="Unassembled WGS sequence"/>
</dbReference>
<organism evidence="2 3">
    <name type="scientific">Dendryphion nanum</name>
    <dbReference type="NCBI Taxonomy" id="256645"/>
    <lineage>
        <taxon>Eukaryota</taxon>
        <taxon>Fungi</taxon>
        <taxon>Dikarya</taxon>
        <taxon>Ascomycota</taxon>
        <taxon>Pezizomycotina</taxon>
        <taxon>Dothideomycetes</taxon>
        <taxon>Pleosporomycetidae</taxon>
        <taxon>Pleosporales</taxon>
        <taxon>Torulaceae</taxon>
        <taxon>Dendryphion</taxon>
    </lineage>
</organism>
<dbReference type="EMBL" id="JAGMWT010000005">
    <property type="protein sequence ID" value="KAH7128743.1"/>
    <property type="molecule type" value="Genomic_DNA"/>
</dbReference>
<feature type="non-terminal residue" evidence="2">
    <location>
        <position position="71"/>
    </location>
</feature>
<accession>A0A9P9E0D4</accession>
<keyword evidence="3" id="KW-1185">Reference proteome</keyword>
<name>A0A9P9E0D4_9PLEO</name>
<proteinExistence type="predicted"/>
<keyword evidence="1" id="KW-0732">Signal</keyword>
<evidence type="ECO:0000256" key="1">
    <source>
        <dbReference type="SAM" id="SignalP"/>
    </source>
</evidence>
<comment type="caution">
    <text evidence="2">The sequence shown here is derived from an EMBL/GenBank/DDBJ whole genome shotgun (WGS) entry which is preliminary data.</text>
</comment>
<protein>
    <recommendedName>
        <fullName evidence="4">Secreted protein</fullName>
    </recommendedName>
</protein>
<reference evidence="2" key="1">
    <citation type="journal article" date="2021" name="Nat. Commun.">
        <title>Genetic determinants of endophytism in the Arabidopsis root mycobiome.</title>
        <authorList>
            <person name="Mesny F."/>
            <person name="Miyauchi S."/>
            <person name="Thiergart T."/>
            <person name="Pickel B."/>
            <person name="Atanasova L."/>
            <person name="Karlsson M."/>
            <person name="Huettel B."/>
            <person name="Barry K.W."/>
            <person name="Haridas S."/>
            <person name="Chen C."/>
            <person name="Bauer D."/>
            <person name="Andreopoulos W."/>
            <person name="Pangilinan J."/>
            <person name="LaButti K."/>
            <person name="Riley R."/>
            <person name="Lipzen A."/>
            <person name="Clum A."/>
            <person name="Drula E."/>
            <person name="Henrissat B."/>
            <person name="Kohler A."/>
            <person name="Grigoriev I.V."/>
            <person name="Martin F.M."/>
            <person name="Hacquard S."/>
        </authorList>
    </citation>
    <scope>NUCLEOTIDE SEQUENCE</scope>
    <source>
        <strain evidence="2">MPI-CAGE-CH-0243</strain>
    </source>
</reference>
<dbReference type="AlphaFoldDB" id="A0A9P9E0D4"/>
<gene>
    <name evidence="2" type="ORF">B0J11DRAFT_525645</name>
</gene>
<sequence length="71" mass="7831">MILALGSVIQHARGPGFNPRFSPFIFCFLLPSICHGQCSAISCADGYCFGNTCCDRDLKTNRSRDNLFGLR</sequence>
<evidence type="ECO:0000313" key="2">
    <source>
        <dbReference type="EMBL" id="KAH7128743.1"/>
    </source>
</evidence>
<evidence type="ECO:0000313" key="3">
    <source>
        <dbReference type="Proteomes" id="UP000700596"/>
    </source>
</evidence>
<evidence type="ECO:0008006" key="4">
    <source>
        <dbReference type="Google" id="ProtNLM"/>
    </source>
</evidence>
<feature type="chain" id="PRO_5040332234" description="Secreted protein" evidence="1">
    <location>
        <begin position="37"/>
        <end position="71"/>
    </location>
</feature>
<feature type="signal peptide" evidence="1">
    <location>
        <begin position="1"/>
        <end position="36"/>
    </location>
</feature>